<dbReference type="STRING" id="1095630.A0A2J6TPG4"/>
<dbReference type="InParanoid" id="A0A2J6TPG4"/>
<keyword evidence="2" id="KW-0732">Signal</keyword>
<proteinExistence type="predicted"/>
<organism evidence="4 5">
    <name type="scientific">Hyaloscypha bicolor E</name>
    <dbReference type="NCBI Taxonomy" id="1095630"/>
    <lineage>
        <taxon>Eukaryota</taxon>
        <taxon>Fungi</taxon>
        <taxon>Dikarya</taxon>
        <taxon>Ascomycota</taxon>
        <taxon>Pezizomycotina</taxon>
        <taxon>Leotiomycetes</taxon>
        <taxon>Helotiales</taxon>
        <taxon>Hyaloscyphaceae</taxon>
        <taxon>Hyaloscypha</taxon>
        <taxon>Hyaloscypha bicolor</taxon>
    </lineage>
</organism>
<reference evidence="4 5" key="1">
    <citation type="submission" date="2016-04" db="EMBL/GenBank/DDBJ databases">
        <title>A degradative enzymes factory behind the ericoid mycorrhizal symbiosis.</title>
        <authorList>
            <consortium name="DOE Joint Genome Institute"/>
            <person name="Martino E."/>
            <person name="Morin E."/>
            <person name="Grelet G."/>
            <person name="Kuo A."/>
            <person name="Kohler A."/>
            <person name="Daghino S."/>
            <person name="Barry K."/>
            <person name="Choi C."/>
            <person name="Cichocki N."/>
            <person name="Clum A."/>
            <person name="Copeland A."/>
            <person name="Hainaut M."/>
            <person name="Haridas S."/>
            <person name="Labutti K."/>
            <person name="Lindquist E."/>
            <person name="Lipzen A."/>
            <person name="Khouja H.-R."/>
            <person name="Murat C."/>
            <person name="Ohm R."/>
            <person name="Olson A."/>
            <person name="Spatafora J."/>
            <person name="Veneault-Fourrey C."/>
            <person name="Henrissat B."/>
            <person name="Grigoriev I."/>
            <person name="Martin F."/>
            <person name="Perotto S."/>
        </authorList>
    </citation>
    <scope>NUCLEOTIDE SEQUENCE [LARGE SCALE GENOMIC DNA]</scope>
    <source>
        <strain evidence="4 5">E</strain>
    </source>
</reference>
<keyword evidence="1" id="KW-0812">Transmembrane</keyword>
<name>A0A2J6TPG4_9HELO</name>
<evidence type="ECO:0000313" key="4">
    <source>
        <dbReference type="EMBL" id="PMD64902.1"/>
    </source>
</evidence>
<keyword evidence="5" id="KW-1185">Reference proteome</keyword>
<sequence>MRTSRNLQLYSIIFLFLSTFTAAWPWPRWLPELDALIVRQDSGNSTTATTGKATGKASSFVPTPTKTLVSAGKTTTLFATEAPSATEGSAANKTTATGHTSYDARLPAGGVSMLTPAAISGQQFFKIGDFVTFGWNYTSLEATPTAVNVMATCTQNQQLYTIAANVTVSNATNAVTWDTGGYQATAVTDPLLTDIYTLVIYDAASSISATAEAGYLAVQDTYTFGMYVPQSYTPLADFICATCNGALGPMEKRALGMMLGMCVLTVLSFGWFVNGLGVIW</sequence>
<feature type="signal peptide" evidence="2">
    <location>
        <begin position="1"/>
        <end position="23"/>
    </location>
</feature>
<feature type="transmembrane region" description="Helical" evidence="1">
    <location>
        <begin position="254"/>
        <end position="279"/>
    </location>
</feature>
<evidence type="ECO:0000256" key="1">
    <source>
        <dbReference type="SAM" id="Phobius"/>
    </source>
</evidence>
<keyword evidence="1" id="KW-0472">Membrane</keyword>
<keyword evidence="1" id="KW-1133">Transmembrane helix</keyword>
<dbReference type="PANTHER" id="PTHR42028">
    <property type="entry name" value="CHROMOSOME 1, WHOLE GENOME SHOTGUN SEQUENCE"/>
    <property type="match status" value="1"/>
</dbReference>
<dbReference type="EMBL" id="KZ613747">
    <property type="protein sequence ID" value="PMD64902.1"/>
    <property type="molecule type" value="Genomic_DNA"/>
</dbReference>
<feature type="chain" id="PRO_5014367520" description="DUF7137 domain-containing protein" evidence="2">
    <location>
        <begin position="24"/>
        <end position="280"/>
    </location>
</feature>
<dbReference type="GeneID" id="36579145"/>
<dbReference type="OrthoDB" id="2435509at2759"/>
<accession>A0A2J6TPG4</accession>
<evidence type="ECO:0000259" key="3">
    <source>
        <dbReference type="Pfam" id="PF23585"/>
    </source>
</evidence>
<dbReference type="AlphaFoldDB" id="A0A2J6TPG4"/>
<dbReference type="PANTHER" id="PTHR42028:SF1">
    <property type="entry name" value="YALI0E30657P"/>
    <property type="match status" value="1"/>
</dbReference>
<evidence type="ECO:0000256" key="2">
    <source>
        <dbReference type="SAM" id="SignalP"/>
    </source>
</evidence>
<dbReference type="InterPro" id="IPR055561">
    <property type="entry name" value="DUF7137"/>
</dbReference>
<protein>
    <recommendedName>
        <fullName evidence="3">DUF7137 domain-containing protein</fullName>
    </recommendedName>
</protein>
<feature type="domain" description="DUF7137" evidence="3">
    <location>
        <begin position="106"/>
        <end position="242"/>
    </location>
</feature>
<gene>
    <name evidence="4" type="ORF">K444DRAFT_208694</name>
</gene>
<dbReference type="RefSeq" id="XP_024741806.1">
    <property type="nucleotide sequence ID" value="XM_024871063.1"/>
</dbReference>
<dbReference type="Proteomes" id="UP000235371">
    <property type="component" value="Unassembled WGS sequence"/>
</dbReference>
<evidence type="ECO:0000313" key="5">
    <source>
        <dbReference type="Proteomes" id="UP000235371"/>
    </source>
</evidence>
<dbReference type="Pfam" id="PF23585">
    <property type="entry name" value="DUF7137"/>
    <property type="match status" value="1"/>
</dbReference>